<dbReference type="EMBL" id="JAQQEZ010000016">
    <property type="protein sequence ID" value="MFM0003862.1"/>
    <property type="molecule type" value="Genomic_DNA"/>
</dbReference>
<keyword evidence="1" id="KW-0812">Transmembrane</keyword>
<evidence type="ECO:0000256" key="1">
    <source>
        <dbReference type="SAM" id="Phobius"/>
    </source>
</evidence>
<reference evidence="2 3" key="1">
    <citation type="journal article" date="2024" name="Chem. Sci.">
        <title>Discovery of megapolipeptins by genome mining of a Burkholderiales bacteria collection.</title>
        <authorList>
            <person name="Paulo B.S."/>
            <person name="Recchia M.J.J."/>
            <person name="Lee S."/>
            <person name="Fergusson C.H."/>
            <person name="Romanowski S.B."/>
            <person name="Hernandez A."/>
            <person name="Krull N."/>
            <person name="Liu D.Y."/>
            <person name="Cavanagh H."/>
            <person name="Bos A."/>
            <person name="Gray C.A."/>
            <person name="Murphy B.T."/>
            <person name="Linington R.G."/>
            <person name="Eustaquio A.S."/>
        </authorList>
    </citation>
    <scope>NUCLEOTIDE SEQUENCE [LARGE SCALE GENOMIC DNA]</scope>
    <source>
        <strain evidence="2 3">RL17-350-BIC-A</strain>
    </source>
</reference>
<keyword evidence="3" id="KW-1185">Reference proteome</keyword>
<accession>A0ABW9ATG3</accession>
<dbReference type="Proteomes" id="UP001629230">
    <property type="component" value="Unassembled WGS sequence"/>
</dbReference>
<feature type="transmembrane region" description="Helical" evidence="1">
    <location>
        <begin position="12"/>
        <end position="34"/>
    </location>
</feature>
<keyword evidence="1" id="KW-0472">Membrane</keyword>
<gene>
    <name evidence="2" type="ORF">PQR57_22900</name>
</gene>
<evidence type="ECO:0000313" key="3">
    <source>
        <dbReference type="Proteomes" id="UP001629230"/>
    </source>
</evidence>
<dbReference type="RefSeq" id="WP_408178847.1">
    <property type="nucleotide sequence ID" value="NZ_JAQQEZ010000016.1"/>
</dbReference>
<protein>
    <submittedName>
        <fullName evidence="2">PilW family protein</fullName>
    </submittedName>
</protein>
<dbReference type="InterPro" id="IPR032092">
    <property type="entry name" value="PilW"/>
</dbReference>
<evidence type="ECO:0000313" key="2">
    <source>
        <dbReference type="EMBL" id="MFM0003862.1"/>
    </source>
</evidence>
<organism evidence="2 3">
    <name type="scientific">Paraburkholderia dipogonis</name>
    <dbReference type="NCBI Taxonomy" id="1211383"/>
    <lineage>
        <taxon>Bacteria</taxon>
        <taxon>Pseudomonadati</taxon>
        <taxon>Pseudomonadota</taxon>
        <taxon>Betaproteobacteria</taxon>
        <taxon>Burkholderiales</taxon>
        <taxon>Burkholderiaceae</taxon>
        <taxon>Paraburkholderia</taxon>
    </lineage>
</organism>
<comment type="caution">
    <text evidence="2">The sequence shown here is derived from an EMBL/GenBank/DDBJ whole genome shotgun (WGS) entry which is preliminary data.</text>
</comment>
<dbReference type="Pfam" id="PF16074">
    <property type="entry name" value="PilW"/>
    <property type="match status" value="1"/>
</dbReference>
<name>A0ABW9ATG3_9BURK</name>
<keyword evidence="1" id="KW-1133">Transmembrane helix</keyword>
<proteinExistence type="predicted"/>
<sequence>MMRRSNPAYGHTLIEFVIAMALGLLVTAGAVSLYTTQRSAFEHASDAMRIREAGLTALTLIGQQLQMAGFVPADVARYNSPAPMFGCSGGRPTGADDSLACETLPSHSDGVAVRYVGDNISTWPSTSGQTTDCLGQAVTGSNAALGDQGVLVVNRYFARASGSTGEPELYCEGNGKTGSAQPLVEGVERLRIKYWLAGGLAAIDASAVMADQWAKIVAVDLCVLVRGAPQGQQRARYVDCDGVSALAADSRPRQAFSRRVAIRNHVEDSL</sequence>